<reference evidence="2" key="1">
    <citation type="journal article" date="2006" name="PLoS Biol.">
        <title>Macronuclear genome sequence of the ciliate Tetrahymena thermophila, a model eukaryote.</title>
        <authorList>
            <person name="Eisen J.A."/>
            <person name="Coyne R.S."/>
            <person name="Wu M."/>
            <person name="Wu D."/>
            <person name="Thiagarajan M."/>
            <person name="Wortman J.R."/>
            <person name="Badger J.H."/>
            <person name="Ren Q."/>
            <person name="Amedeo P."/>
            <person name="Jones K.M."/>
            <person name="Tallon L.J."/>
            <person name="Delcher A.L."/>
            <person name="Salzberg S.L."/>
            <person name="Silva J.C."/>
            <person name="Haas B.J."/>
            <person name="Majoros W.H."/>
            <person name="Farzad M."/>
            <person name="Carlton J.M."/>
            <person name="Smith R.K. Jr."/>
            <person name="Garg J."/>
            <person name="Pearlman R.E."/>
            <person name="Karrer K.M."/>
            <person name="Sun L."/>
            <person name="Manning G."/>
            <person name="Elde N.C."/>
            <person name="Turkewitz A.P."/>
            <person name="Asai D.J."/>
            <person name="Wilkes D.E."/>
            <person name="Wang Y."/>
            <person name="Cai H."/>
            <person name="Collins K."/>
            <person name="Stewart B.A."/>
            <person name="Lee S.R."/>
            <person name="Wilamowska K."/>
            <person name="Weinberg Z."/>
            <person name="Ruzzo W.L."/>
            <person name="Wloga D."/>
            <person name="Gaertig J."/>
            <person name="Frankel J."/>
            <person name="Tsao C.-C."/>
            <person name="Gorovsky M.A."/>
            <person name="Keeling P.J."/>
            <person name="Waller R.F."/>
            <person name="Patron N.J."/>
            <person name="Cherry J.M."/>
            <person name="Stover N.A."/>
            <person name="Krieger C.J."/>
            <person name="del Toro C."/>
            <person name="Ryder H.F."/>
            <person name="Williamson S.C."/>
            <person name="Barbeau R.A."/>
            <person name="Hamilton E.P."/>
            <person name="Orias E."/>
        </authorList>
    </citation>
    <scope>NUCLEOTIDE SEQUENCE [LARGE SCALE GENOMIC DNA]</scope>
    <source>
        <strain evidence="2">SB210</strain>
    </source>
</reference>
<organism evidence="1 2">
    <name type="scientific">Tetrahymena thermophila (strain SB210)</name>
    <dbReference type="NCBI Taxonomy" id="312017"/>
    <lineage>
        <taxon>Eukaryota</taxon>
        <taxon>Sar</taxon>
        <taxon>Alveolata</taxon>
        <taxon>Ciliophora</taxon>
        <taxon>Intramacronucleata</taxon>
        <taxon>Oligohymenophorea</taxon>
        <taxon>Hymenostomatida</taxon>
        <taxon>Tetrahymenina</taxon>
        <taxon>Tetrahymenidae</taxon>
        <taxon>Tetrahymena</taxon>
    </lineage>
</organism>
<protein>
    <submittedName>
        <fullName evidence="1">Uncharacterized protein</fullName>
    </submittedName>
</protein>
<sequence>MLKHLRIHDQTNSKQAQKQQQNLIATYWNREHKIISNKYKNRSAIYDNPNNTHRQQATPLRIKHIDQSTLGMNFKLVIPIKSPVDDKNPYNKYPSSPNLFANLFRLMTTQSKNRKIKAQHQAKEGIV</sequence>
<dbReference type="KEGG" id="tet:TTHERM_00561380"/>
<accession>I7M766</accession>
<evidence type="ECO:0000313" key="1">
    <source>
        <dbReference type="EMBL" id="EAR89947.1"/>
    </source>
</evidence>
<dbReference type="InParanoid" id="I7M766"/>
<dbReference type="EMBL" id="GG662808">
    <property type="protein sequence ID" value="EAR89947.1"/>
    <property type="molecule type" value="Genomic_DNA"/>
</dbReference>
<dbReference type="AlphaFoldDB" id="I7M766"/>
<dbReference type="RefSeq" id="XP_001010192.1">
    <property type="nucleotide sequence ID" value="XM_001010192.1"/>
</dbReference>
<dbReference type="GeneID" id="7834905"/>
<evidence type="ECO:0000313" key="2">
    <source>
        <dbReference type="Proteomes" id="UP000009168"/>
    </source>
</evidence>
<dbReference type="HOGENOM" id="CLU_1974999_0_0_1"/>
<gene>
    <name evidence="1" type="ORF">TTHERM_00561380</name>
</gene>
<name>I7M766_TETTS</name>
<keyword evidence="2" id="KW-1185">Reference proteome</keyword>
<dbReference type="Proteomes" id="UP000009168">
    <property type="component" value="Unassembled WGS sequence"/>
</dbReference>
<proteinExistence type="predicted"/>